<dbReference type="PROSITE" id="PS51015">
    <property type="entry name" value="YDG"/>
    <property type="match status" value="1"/>
</dbReference>
<evidence type="ECO:0000313" key="4">
    <source>
        <dbReference type="EMBL" id="KIY65570.1"/>
    </source>
</evidence>
<dbReference type="Gene3D" id="2.30.280.10">
    <property type="entry name" value="SRA-YDG"/>
    <property type="match status" value="1"/>
</dbReference>
<accession>A0A0D7B5T0</accession>
<dbReference type="InterPro" id="IPR045134">
    <property type="entry name" value="UHRF1/2-like"/>
</dbReference>
<evidence type="ECO:0000259" key="3">
    <source>
        <dbReference type="PROSITE" id="PS51015"/>
    </source>
</evidence>
<dbReference type="STRING" id="1314674.A0A0D7B5T0"/>
<dbReference type="InterPro" id="IPR036987">
    <property type="entry name" value="SRA-YDG_sf"/>
</dbReference>
<comment type="subcellular location">
    <subcellularLocation>
        <location evidence="2">Nucleus</location>
    </subcellularLocation>
</comment>
<dbReference type="AlphaFoldDB" id="A0A0D7B5T0"/>
<dbReference type="GO" id="GO:0061630">
    <property type="term" value="F:ubiquitin protein ligase activity"/>
    <property type="evidence" value="ECO:0007669"/>
    <property type="project" value="TreeGrafter"/>
</dbReference>
<reference evidence="4 5" key="1">
    <citation type="journal article" date="2015" name="Fungal Genet. Biol.">
        <title>Evolution of novel wood decay mechanisms in Agaricales revealed by the genome sequences of Fistulina hepatica and Cylindrobasidium torrendii.</title>
        <authorList>
            <person name="Floudas D."/>
            <person name="Held B.W."/>
            <person name="Riley R."/>
            <person name="Nagy L.G."/>
            <person name="Koehler G."/>
            <person name="Ransdell A.S."/>
            <person name="Younus H."/>
            <person name="Chow J."/>
            <person name="Chiniquy J."/>
            <person name="Lipzen A."/>
            <person name="Tritt A."/>
            <person name="Sun H."/>
            <person name="Haridas S."/>
            <person name="LaButti K."/>
            <person name="Ohm R.A."/>
            <person name="Kues U."/>
            <person name="Blanchette R.A."/>
            <person name="Grigoriev I.V."/>
            <person name="Minto R.E."/>
            <person name="Hibbett D.S."/>
        </authorList>
    </citation>
    <scope>NUCLEOTIDE SEQUENCE [LARGE SCALE GENOMIC DNA]</scope>
    <source>
        <strain evidence="4 5">FP15055 ss-10</strain>
    </source>
</reference>
<keyword evidence="5" id="KW-1185">Reference proteome</keyword>
<proteinExistence type="predicted"/>
<dbReference type="SMART" id="SM00466">
    <property type="entry name" value="SRA"/>
    <property type="match status" value="1"/>
</dbReference>
<evidence type="ECO:0000256" key="2">
    <source>
        <dbReference type="PROSITE-ProRule" id="PRU00358"/>
    </source>
</evidence>
<dbReference type="GO" id="GO:0005634">
    <property type="term" value="C:nucleus"/>
    <property type="evidence" value="ECO:0007669"/>
    <property type="project" value="UniProtKB-SubCell"/>
</dbReference>
<dbReference type="PANTHER" id="PTHR14140">
    <property type="entry name" value="E3 UBIQUITIN-PROTEIN LIGASE UHRF-RELATED"/>
    <property type="match status" value="1"/>
</dbReference>
<gene>
    <name evidence="4" type="ORF">CYLTODRAFT_424241</name>
</gene>
<dbReference type="Proteomes" id="UP000054007">
    <property type="component" value="Unassembled WGS sequence"/>
</dbReference>
<protein>
    <submittedName>
        <fullName evidence="4">SRA-YDG protein</fullName>
    </submittedName>
</protein>
<feature type="domain" description="YDG" evidence="3">
    <location>
        <begin position="31"/>
        <end position="173"/>
    </location>
</feature>
<dbReference type="GO" id="GO:0044027">
    <property type="term" value="P:negative regulation of gene expression via chromosomal CpG island methylation"/>
    <property type="evidence" value="ECO:0007669"/>
    <property type="project" value="TreeGrafter"/>
</dbReference>
<organism evidence="4 5">
    <name type="scientific">Cylindrobasidium torrendii FP15055 ss-10</name>
    <dbReference type="NCBI Taxonomy" id="1314674"/>
    <lineage>
        <taxon>Eukaryota</taxon>
        <taxon>Fungi</taxon>
        <taxon>Dikarya</taxon>
        <taxon>Basidiomycota</taxon>
        <taxon>Agaricomycotina</taxon>
        <taxon>Agaricomycetes</taxon>
        <taxon>Agaricomycetidae</taxon>
        <taxon>Agaricales</taxon>
        <taxon>Marasmiineae</taxon>
        <taxon>Physalacriaceae</taxon>
        <taxon>Cylindrobasidium</taxon>
    </lineage>
</organism>
<sequence length="186" mass="20369">MEAKRRELAQQTHLFAPGVLDSKRPLKDAYGPVNGIPVGCTWPSRGECSQAGVHRAFRAGICGGPDGAYSICTSGGYDDKDEGDVLIYTGTGGRDNFGSGPMTHDQSRKHLQNAALIRSIETGQPVRVIRGGASTSPYAPYNGYRYDGLYRVVDEWESENRDGFKIIQFRLERLPNQSPAPYNKAT</sequence>
<name>A0A0D7B5T0_9AGAR</name>
<dbReference type="SUPFAM" id="SSF88697">
    <property type="entry name" value="PUA domain-like"/>
    <property type="match status" value="1"/>
</dbReference>
<evidence type="ECO:0000256" key="1">
    <source>
        <dbReference type="ARBA" id="ARBA00023242"/>
    </source>
</evidence>
<evidence type="ECO:0000313" key="5">
    <source>
        <dbReference type="Proteomes" id="UP000054007"/>
    </source>
</evidence>
<dbReference type="Pfam" id="PF02182">
    <property type="entry name" value="SAD_SRA"/>
    <property type="match status" value="1"/>
</dbReference>
<dbReference type="OrthoDB" id="2270193at2759"/>
<dbReference type="InterPro" id="IPR003105">
    <property type="entry name" value="SRA_YDG"/>
</dbReference>
<dbReference type="GO" id="GO:0016567">
    <property type="term" value="P:protein ubiquitination"/>
    <property type="evidence" value="ECO:0007669"/>
    <property type="project" value="TreeGrafter"/>
</dbReference>
<dbReference type="PANTHER" id="PTHR14140:SF27">
    <property type="entry name" value="OS04G0289800 PROTEIN"/>
    <property type="match status" value="1"/>
</dbReference>
<dbReference type="EMBL" id="KN880585">
    <property type="protein sequence ID" value="KIY65570.1"/>
    <property type="molecule type" value="Genomic_DNA"/>
</dbReference>
<keyword evidence="1 2" id="KW-0539">Nucleus</keyword>
<dbReference type="InterPro" id="IPR015947">
    <property type="entry name" value="PUA-like_sf"/>
</dbReference>